<accession>A0A2Z4RBN3</accession>
<sequence length="73" mass="7794">MVVNDDAGGLMPRGVQSSIASRLAPTGVRCRPLITPCINSNSPTAVYLHQTPFYSGRRTAFFPAKSDPSCPTI</sequence>
<gene>
    <name evidence="1" type="ORF">DKY63_00840</name>
</gene>
<protein>
    <submittedName>
        <fullName evidence="1">Uncharacterized protein</fullName>
    </submittedName>
</protein>
<name>A0A2Z4RBN3_PSEPU</name>
<dbReference type="Proteomes" id="UP000250299">
    <property type="component" value="Chromosome"/>
</dbReference>
<dbReference type="AlphaFoldDB" id="A0A2Z4RBN3"/>
<evidence type="ECO:0000313" key="2">
    <source>
        <dbReference type="Proteomes" id="UP000250299"/>
    </source>
</evidence>
<evidence type="ECO:0000313" key="1">
    <source>
        <dbReference type="EMBL" id="AWY38523.1"/>
    </source>
</evidence>
<proteinExistence type="predicted"/>
<organism evidence="1 2">
    <name type="scientific">Pseudomonas putida</name>
    <name type="common">Arthrobacter siderocapsulatus</name>
    <dbReference type="NCBI Taxonomy" id="303"/>
    <lineage>
        <taxon>Bacteria</taxon>
        <taxon>Pseudomonadati</taxon>
        <taxon>Pseudomonadota</taxon>
        <taxon>Gammaproteobacteria</taxon>
        <taxon>Pseudomonadales</taxon>
        <taxon>Pseudomonadaceae</taxon>
        <taxon>Pseudomonas</taxon>
    </lineage>
</organism>
<reference evidence="1 2" key="1">
    <citation type="submission" date="2018-05" db="EMBL/GenBank/DDBJ databases">
        <title>Whole genome sequence of Pseudomonas putida JBC17.</title>
        <authorList>
            <person name="Lee Y.H."/>
            <person name="David K."/>
        </authorList>
    </citation>
    <scope>NUCLEOTIDE SEQUENCE [LARGE SCALE GENOMIC DNA]</scope>
    <source>
        <strain evidence="1 2">JBC17</strain>
    </source>
</reference>
<dbReference type="EMBL" id="CP029693">
    <property type="protein sequence ID" value="AWY38523.1"/>
    <property type="molecule type" value="Genomic_DNA"/>
</dbReference>